<sequence>MRNIATITFASLLLGLAACSDSGETETSSTDQPVTSETTSAMETTEPVPDASDNTVTGSISSDAAMASNVPDVAVDACLNAVQMEASATETDVIGAEYSEANSIVTVGVGAEKTPWRCLVSNEGQVAEVTQETN</sequence>
<dbReference type="AlphaFoldDB" id="A0AAE3D3E6"/>
<organism evidence="3 4">
    <name type="scientific">Flavimaribacter sediminis</name>
    <dbReference type="NCBI Taxonomy" id="2865987"/>
    <lineage>
        <taxon>Bacteria</taxon>
        <taxon>Pseudomonadati</taxon>
        <taxon>Pseudomonadota</taxon>
        <taxon>Alphaproteobacteria</taxon>
        <taxon>Hyphomicrobiales</taxon>
        <taxon>Rhizobiaceae</taxon>
        <taxon>Flavimaribacter</taxon>
    </lineage>
</organism>
<keyword evidence="2" id="KW-0732">Signal</keyword>
<dbReference type="Proteomes" id="UP001196509">
    <property type="component" value="Unassembled WGS sequence"/>
</dbReference>
<feature type="signal peptide" evidence="2">
    <location>
        <begin position="1"/>
        <end position="20"/>
    </location>
</feature>
<dbReference type="RefSeq" id="WP_220230435.1">
    <property type="nucleotide sequence ID" value="NZ_JAICBX010000004.1"/>
</dbReference>
<feature type="chain" id="PRO_5042058793" evidence="2">
    <location>
        <begin position="21"/>
        <end position="134"/>
    </location>
</feature>
<evidence type="ECO:0000313" key="3">
    <source>
        <dbReference type="EMBL" id="MBW8639726.1"/>
    </source>
</evidence>
<keyword evidence="4" id="KW-1185">Reference proteome</keyword>
<feature type="region of interest" description="Disordered" evidence="1">
    <location>
        <begin position="21"/>
        <end position="59"/>
    </location>
</feature>
<accession>A0AAE3D3E6</accession>
<reference evidence="3" key="1">
    <citation type="submission" date="2021-08" db="EMBL/GenBank/DDBJ databases">
        <title>Hoeflea bacterium WL0058 sp. nov., isolated from the sediment.</title>
        <authorList>
            <person name="Wang L."/>
            <person name="Zhang D."/>
        </authorList>
    </citation>
    <scope>NUCLEOTIDE SEQUENCE</scope>
    <source>
        <strain evidence="3">WL0058</strain>
    </source>
</reference>
<proteinExistence type="predicted"/>
<evidence type="ECO:0000313" key="4">
    <source>
        <dbReference type="Proteomes" id="UP001196509"/>
    </source>
</evidence>
<feature type="compositionally biased region" description="Low complexity" evidence="1">
    <location>
        <begin position="21"/>
        <end position="46"/>
    </location>
</feature>
<evidence type="ECO:0000256" key="2">
    <source>
        <dbReference type="SAM" id="SignalP"/>
    </source>
</evidence>
<gene>
    <name evidence="3" type="ORF">K1W69_21205</name>
</gene>
<dbReference type="PROSITE" id="PS51257">
    <property type="entry name" value="PROKAR_LIPOPROTEIN"/>
    <property type="match status" value="1"/>
</dbReference>
<protein>
    <submittedName>
        <fullName evidence="3">Uncharacterized protein</fullName>
    </submittedName>
</protein>
<dbReference type="EMBL" id="JAICBX010000004">
    <property type="protein sequence ID" value="MBW8639726.1"/>
    <property type="molecule type" value="Genomic_DNA"/>
</dbReference>
<comment type="caution">
    <text evidence="3">The sequence shown here is derived from an EMBL/GenBank/DDBJ whole genome shotgun (WGS) entry which is preliminary data.</text>
</comment>
<name>A0AAE3D3E6_9HYPH</name>
<evidence type="ECO:0000256" key="1">
    <source>
        <dbReference type="SAM" id="MobiDB-lite"/>
    </source>
</evidence>